<dbReference type="PROSITE" id="PS00683">
    <property type="entry name" value="RHODANESE_2"/>
    <property type="match status" value="1"/>
</dbReference>
<organism evidence="5 6">
    <name type="scientific">Tolumonas auensis (strain DSM 9187 / NBRC 110442 / TA 4)</name>
    <dbReference type="NCBI Taxonomy" id="595494"/>
    <lineage>
        <taxon>Bacteria</taxon>
        <taxon>Pseudomonadati</taxon>
        <taxon>Pseudomonadota</taxon>
        <taxon>Gammaproteobacteria</taxon>
        <taxon>Aeromonadales</taxon>
        <taxon>Aeromonadaceae</taxon>
        <taxon>Tolumonas</taxon>
    </lineage>
</organism>
<dbReference type="CDD" id="cd01448">
    <property type="entry name" value="TST_Repeat_1"/>
    <property type="match status" value="1"/>
</dbReference>
<dbReference type="PANTHER" id="PTHR11364:SF27">
    <property type="entry name" value="SULFURTRANSFERASE"/>
    <property type="match status" value="1"/>
</dbReference>
<evidence type="ECO:0000256" key="1">
    <source>
        <dbReference type="ARBA" id="ARBA00022679"/>
    </source>
</evidence>
<dbReference type="OrthoDB" id="9781034at2"/>
<sequence length="279" mass="31074">MKSPLVSTEWLHDHLNDHNLVIIQATISKIIGKEPLIYSDPVHIPNAFKVDIEDDLSDLTSDVVHAFPSEQQFNALSQRLGICRDHTIVIYDDQGIYAAPRIWWIFKSFGVENVFILDGGLPKWLKENKPTTTEYRAMPEIPSAVNFSFNSQNVCSLELVKQNILTKQFIIVDARAAERFSGLVPEPRPGIRSGHIPNAINLPFGQVIDDICYKSPETLSDIFDVISHDKFRPLSFSCGSGVTGCIILVAAIIAGRSNVSLYDGSWSEWGSIPTLPVEL</sequence>
<dbReference type="CDD" id="cd01449">
    <property type="entry name" value="TST_Repeat_2"/>
    <property type="match status" value="1"/>
</dbReference>
<accession>C4LEA3</accession>
<reference evidence="5 6" key="2">
    <citation type="journal article" date="2011" name="Stand. Genomic Sci.">
        <title>Complete genome sequence of Tolumonas auensis type strain (TA 4).</title>
        <authorList>
            <person name="Chertkov O."/>
            <person name="Copeland A."/>
            <person name="Lucas S."/>
            <person name="Lapidus A."/>
            <person name="Berry K.W."/>
            <person name="Detter J.C."/>
            <person name="Del Rio T.G."/>
            <person name="Hammon N."/>
            <person name="Dalin E."/>
            <person name="Tice H."/>
            <person name="Pitluck S."/>
            <person name="Richardson P."/>
            <person name="Bruce D."/>
            <person name="Goodwin L."/>
            <person name="Han C."/>
            <person name="Tapia R."/>
            <person name="Saunders E."/>
            <person name="Schmutz J."/>
            <person name="Brettin T."/>
            <person name="Larimer F."/>
            <person name="Land M."/>
            <person name="Hauser L."/>
            <person name="Spring S."/>
            <person name="Rohde M."/>
            <person name="Kyrpides N.C."/>
            <person name="Ivanova N."/>
            <person name="Goker M."/>
            <person name="Beller H.R."/>
            <person name="Klenk H.P."/>
            <person name="Woyke T."/>
        </authorList>
    </citation>
    <scope>NUCLEOTIDE SEQUENCE [LARGE SCALE GENOMIC DNA]</scope>
    <source>
        <strain evidence="6">DSM 9187 / TA4</strain>
    </source>
</reference>
<dbReference type="HOGENOM" id="CLU_031618_3_0_6"/>
<feature type="domain" description="Rhodanese" evidence="4">
    <location>
        <begin position="16"/>
        <end position="133"/>
    </location>
</feature>
<dbReference type="InterPro" id="IPR045078">
    <property type="entry name" value="TST/MPST-like"/>
</dbReference>
<dbReference type="GO" id="GO:0004792">
    <property type="term" value="F:thiosulfate-cyanide sulfurtransferase activity"/>
    <property type="evidence" value="ECO:0007669"/>
    <property type="project" value="InterPro"/>
</dbReference>
<name>C4LEA3_TOLAT</name>
<reference evidence="6" key="1">
    <citation type="submission" date="2009-05" db="EMBL/GenBank/DDBJ databases">
        <title>Complete sequence of Tolumonas auensis DSM 9187.</title>
        <authorList>
            <consortium name="US DOE Joint Genome Institute"/>
            <person name="Lucas S."/>
            <person name="Copeland A."/>
            <person name="Lapidus A."/>
            <person name="Glavina del Rio T."/>
            <person name="Tice H."/>
            <person name="Bruce D."/>
            <person name="Goodwin L."/>
            <person name="Pitluck S."/>
            <person name="Chertkov O."/>
            <person name="Brettin T."/>
            <person name="Detter J.C."/>
            <person name="Han C."/>
            <person name="Larimer F."/>
            <person name="Land M."/>
            <person name="Hauser L."/>
            <person name="Kyrpides N."/>
            <person name="Mikhailova N."/>
            <person name="Spring S."/>
            <person name="Beller H."/>
        </authorList>
    </citation>
    <scope>NUCLEOTIDE SEQUENCE [LARGE SCALE GENOMIC DNA]</scope>
    <source>
        <strain evidence="6">DSM 9187 / TA4</strain>
    </source>
</reference>
<dbReference type="STRING" id="595494.Tola_1307"/>
<dbReference type="Gene3D" id="3.40.250.10">
    <property type="entry name" value="Rhodanese-like domain"/>
    <property type="match status" value="2"/>
</dbReference>
<dbReference type="InterPro" id="IPR001763">
    <property type="entry name" value="Rhodanese-like_dom"/>
</dbReference>
<evidence type="ECO:0000313" key="6">
    <source>
        <dbReference type="Proteomes" id="UP000009073"/>
    </source>
</evidence>
<dbReference type="SUPFAM" id="SSF52821">
    <property type="entry name" value="Rhodanese/Cell cycle control phosphatase"/>
    <property type="match status" value="2"/>
</dbReference>
<dbReference type="FunFam" id="3.40.250.10:FF:000001">
    <property type="entry name" value="Sulfurtransferase"/>
    <property type="match status" value="1"/>
</dbReference>
<feature type="domain" description="Rhodanese" evidence="4">
    <location>
        <begin position="165"/>
        <end position="278"/>
    </location>
</feature>
<dbReference type="RefSeq" id="WP_012729523.1">
    <property type="nucleotide sequence ID" value="NC_012691.1"/>
</dbReference>
<dbReference type="AlphaFoldDB" id="C4LEA3"/>
<keyword evidence="1 3" id="KW-0808">Transferase</keyword>
<proteinExistence type="predicted"/>
<evidence type="ECO:0000256" key="3">
    <source>
        <dbReference type="RuleBase" id="RU000507"/>
    </source>
</evidence>
<gene>
    <name evidence="5" type="ordered locus">Tola_1307</name>
</gene>
<dbReference type="EMBL" id="CP001616">
    <property type="protein sequence ID" value="ACQ92924.1"/>
    <property type="molecule type" value="Genomic_DNA"/>
</dbReference>
<keyword evidence="6" id="KW-1185">Reference proteome</keyword>
<dbReference type="KEGG" id="tau:Tola_1307"/>
<dbReference type="SMART" id="SM00450">
    <property type="entry name" value="RHOD"/>
    <property type="match status" value="2"/>
</dbReference>
<evidence type="ECO:0000313" key="5">
    <source>
        <dbReference type="EMBL" id="ACQ92924.1"/>
    </source>
</evidence>
<evidence type="ECO:0000256" key="2">
    <source>
        <dbReference type="ARBA" id="ARBA00022737"/>
    </source>
</evidence>
<evidence type="ECO:0000259" key="4">
    <source>
        <dbReference type="PROSITE" id="PS50206"/>
    </source>
</evidence>
<dbReference type="PANTHER" id="PTHR11364">
    <property type="entry name" value="THIOSULFATE SULFERTANSFERASE"/>
    <property type="match status" value="1"/>
</dbReference>
<dbReference type="eggNOG" id="COG2897">
    <property type="taxonomic scope" value="Bacteria"/>
</dbReference>
<protein>
    <recommendedName>
        <fullName evidence="3">Sulfurtransferase</fullName>
    </recommendedName>
</protein>
<dbReference type="PROSITE" id="PS50206">
    <property type="entry name" value="RHODANESE_3"/>
    <property type="match status" value="2"/>
</dbReference>
<keyword evidence="2" id="KW-0677">Repeat</keyword>
<dbReference type="InterPro" id="IPR001307">
    <property type="entry name" value="Thiosulphate_STrfase_CS"/>
</dbReference>
<dbReference type="Proteomes" id="UP000009073">
    <property type="component" value="Chromosome"/>
</dbReference>
<dbReference type="InterPro" id="IPR036873">
    <property type="entry name" value="Rhodanese-like_dom_sf"/>
</dbReference>
<dbReference type="Pfam" id="PF00581">
    <property type="entry name" value="Rhodanese"/>
    <property type="match status" value="2"/>
</dbReference>